<sequence>MSAHAHGPANRGRRVLDAAAPLFVCEPAGRPVGGALVLHDVFGVTDHAEEVCRALAREGRLAVSSYLYHERGGPAFAADELARARAHMTELTAADLAADVGAALGYLEARRAGPVLVVGFSMGGHLATWAAADHVVEAAVAVSPSAGPWPGVPAVEALVARRRSPWLGVVGGADERVDADRLRAAAGRPGPPAAVEVVDGAGHGFYRAGMAEHDGGLWPLVRDFLGRRGPLG</sequence>
<name>A0A9W6I289_9ACTN</name>
<dbReference type="AlphaFoldDB" id="A0A9W6I289"/>
<feature type="domain" description="Dienelactone hydrolase" evidence="1">
    <location>
        <begin position="24"/>
        <end position="208"/>
    </location>
</feature>
<dbReference type="Gene3D" id="3.40.50.1820">
    <property type="entry name" value="alpha/beta hydrolase"/>
    <property type="match status" value="1"/>
</dbReference>
<keyword evidence="3" id="KW-1185">Reference proteome</keyword>
<dbReference type="EMBL" id="BSEV01000008">
    <property type="protein sequence ID" value="GLK10680.1"/>
    <property type="molecule type" value="Genomic_DNA"/>
</dbReference>
<dbReference type="InterPro" id="IPR002925">
    <property type="entry name" value="Dienelactn_hydro"/>
</dbReference>
<dbReference type="GO" id="GO:0016787">
    <property type="term" value="F:hydrolase activity"/>
    <property type="evidence" value="ECO:0007669"/>
    <property type="project" value="InterPro"/>
</dbReference>
<dbReference type="RefSeq" id="WP_271219090.1">
    <property type="nucleotide sequence ID" value="NZ_BSEV01000008.1"/>
</dbReference>
<gene>
    <name evidence="2" type="ORF">GCM10017600_40860</name>
</gene>
<reference evidence="2" key="1">
    <citation type="journal article" date="2014" name="Int. J. Syst. Evol. Microbiol.">
        <title>Complete genome sequence of Corynebacterium casei LMG S-19264T (=DSM 44701T), isolated from a smear-ripened cheese.</title>
        <authorList>
            <consortium name="US DOE Joint Genome Institute (JGI-PGF)"/>
            <person name="Walter F."/>
            <person name="Albersmeier A."/>
            <person name="Kalinowski J."/>
            <person name="Ruckert C."/>
        </authorList>
    </citation>
    <scope>NUCLEOTIDE SEQUENCE</scope>
    <source>
        <strain evidence="2">VKM Ac-2007</strain>
    </source>
</reference>
<proteinExistence type="predicted"/>
<evidence type="ECO:0000313" key="3">
    <source>
        <dbReference type="Proteomes" id="UP001143474"/>
    </source>
</evidence>
<dbReference type="PANTHER" id="PTHR46623:SF6">
    <property type="entry name" value="ALPHA_BETA-HYDROLASES SUPERFAMILY PROTEIN"/>
    <property type="match status" value="1"/>
</dbReference>
<accession>A0A9W6I289</accession>
<evidence type="ECO:0000259" key="1">
    <source>
        <dbReference type="Pfam" id="PF01738"/>
    </source>
</evidence>
<organism evidence="2 3">
    <name type="scientific">Streptosporangium carneum</name>
    <dbReference type="NCBI Taxonomy" id="47481"/>
    <lineage>
        <taxon>Bacteria</taxon>
        <taxon>Bacillati</taxon>
        <taxon>Actinomycetota</taxon>
        <taxon>Actinomycetes</taxon>
        <taxon>Streptosporangiales</taxon>
        <taxon>Streptosporangiaceae</taxon>
        <taxon>Streptosporangium</taxon>
    </lineage>
</organism>
<dbReference type="Proteomes" id="UP001143474">
    <property type="component" value="Unassembled WGS sequence"/>
</dbReference>
<protein>
    <recommendedName>
        <fullName evidence="1">Dienelactone hydrolase domain-containing protein</fullName>
    </recommendedName>
</protein>
<dbReference type="Pfam" id="PF01738">
    <property type="entry name" value="DLH"/>
    <property type="match status" value="1"/>
</dbReference>
<dbReference type="SUPFAM" id="SSF53474">
    <property type="entry name" value="alpha/beta-Hydrolases"/>
    <property type="match status" value="1"/>
</dbReference>
<reference evidence="2" key="2">
    <citation type="submission" date="2023-01" db="EMBL/GenBank/DDBJ databases">
        <authorList>
            <person name="Sun Q."/>
            <person name="Evtushenko L."/>
        </authorList>
    </citation>
    <scope>NUCLEOTIDE SEQUENCE</scope>
    <source>
        <strain evidence="2">VKM Ac-2007</strain>
    </source>
</reference>
<dbReference type="InterPro" id="IPR051049">
    <property type="entry name" value="Dienelactone_hydrolase-like"/>
</dbReference>
<dbReference type="PANTHER" id="PTHR46623">
    <property type="entry name" value="CARBOXYMETHYLENEBUTENOLIDASE-RELATED"/>
    <property type="match status" value="1"/>
</dbReference>
<dbReference type="InterPro" id="IPR029058">
    <property type="entry name" value="AB_hydrolase_fold"/>
</dbReference>
<comment type="caution">
    <text evidence="2">The sequence shown here is derived from an EMBL/GenBank/DDBJ whole genome shotgun (WGS) entry which is preliminary data.</text>
</comment>
<evidence type="ECO:0000313" key="2">
    <source>
        <dbReference type="EMBL" id="GLK10680.1"/>
    </source>
</evidence>